<accession>A0A0S4L7B9</accession>
<reference evidence="1 2" key="1">
    <citation type="submission" date="2015-10" db="EMBL/GenBank/DDBJ databases">
        <authorList>
            <person name="Gilbert D.G."/>
        </authorList>
    </citation>
    <scope>NUCLEOTIDE SEQUENCE [LARGE SCALE GENOMIC DNA]</scope>
    <source>
        <strain evidence="1">COMA1</strain>
    </source>
</reference>
<gene>
    <name evidence="1" type="ORF">COMA1_11302</name>
</gene>
<sequence>MRVEEALYVMKEFRGGGERAARPVGGLSRRRTMSIRREPLRRNDGGWFH</sequence>
<dbReference type="EMBL" id="CZQA01000001">
    <property type="protein sequence ID" value="CUS33708.1"/>
    <property type="molecule type" value="Genomic_DNA"/>
</dbReference>
<organism evidence="1 2">
    <name type="scientific">Candidatus Nitrospira nitrosa</name>
    <dbReference type="NCBI Taxonomy" id="1742972"/>
    <lineage>
        <taxon>Bacteria</taxon>
        <taxon>Pseudomonadati</taxon>
        <taxon>Nitrospirota</taxon>
        <taxon>Nitrospiria</taxon>
        <taxon>Nitrospirales</taxon>
        <taxon>Nitrospiraceae</taxon>
        <taxon>Nitrospira</taxon>
    </lineage>
</organism>
<evidence type="ECO:0000313" key="2">
    <source>
        <dbReference type="Proteomes" id="UP000199032"/>
    </source>
</evidence>
<keyword evidence="2" id="KW-1185">Reference proteome</keyword>
<protein>
    <submittedName>
        <fullName evidence="1">Uncharacterized protein</fullName>
    </submittedName>
</protein>
<evidence type="ECO:0000313" key="1">
    <source>
        <dbReference type="EMBL" id="CUS33708.1"/>
    </source>
</evidence>
<dbReference type="Proteomes" id="UP000199032">
    <property type="component" value="Unassembled WGS sequence"/>
</dbReference>
<proteinExistence type="predicted"/>
<dbReference type="AlphaFoldDB" id="A0A0S4L7B9"/>
<name>A0A0S4L7B9_9BACT</name>